<dbReference type="AlphaFoldDB" id="A0A3M6DBE0"/>
<protein>
    <submittedName>
        <fullName evidence="1">Uncharacterized protein</fullName>
    </submittedName>
</protein>
<dbReference type="EMBL" id="RBUT01000018">
    <property type="protein sequence ID" value="RMV52896.1"/>
    <property type="molecule type" value="Genomic_DNA"/>
</dbReference>
<comment type="caution">
    <text evidence="1">The sequence shown here is derived from an EMBL/GenBank/DDBJ whole genome shotgun (WGS) entry which is preliminary data.</text>
</comment>
<name>A0A3M6DBE0_9PSED</name>
<reference evidence="1 2" key="1">
    <citation type="submission" date="2018-08" db="EMBL/GenBank/DDBJ databases">
        <title>Recombination of ecologically and evolutionarily significant loci maintains genetic cohesion in the Pseudomonas syringae species complex.</title>
        <authorList>
            <person name="Dillon M."/>
            <person name="Thakur S."/>
            <person name="Almeida R.N.D."/>
            <person name="Weir B.S."/>
            <person name="Guttman D.S."/>
        </authorList>
    </citation>
    <scope>NUCLEOTIDE SEQUENCE [LARGE SCALE GENOMIC DNA]</scope>
    <source>
        <strain evidence="1 2">ICMP 3263</strain>
    </source>
</reference>
<dbReference type="Proteomes" id="UP000279173">
    <property type="component" value="Unassembled WGS sequence"/>
</dbReference>
<evidence type="ECO:0000313" key="2">
    <source>
        <dbReference type="Proteomes" id="UP000279173"/>
    </source>
</evidence>
<proteinExistence type="predicted"/>
<accession>A0A3M6DBE0</accession>
<organism evidence="1 2">
    <name type="scientific">Pseudomonas syringae pv. helianthi</name>
    <dbReference type="NCBI Taxonomy" id="251654"/>
    <lineage>
        <taxon>Bacteria</taxon>
        <taxon>Pseudomonadati</taxon>
        <taxon>Pseudomonadota</taxon>
        <taxon>Gammaproteobacteria</taxon>
        <taxon>Pseudomonadales</taxon>
        <taxon>Pseudomonadaceae</taxon>
        <taxon>Pseudomonas</taxon>
    </lineage>
</organism>
<evidence type="ECO:0000313" key="1">
    <source>
        <dbReference type="EMBL" id="RMV52896.1"/>
    </source>
</evidence>
<sequence length="86" mass="9346">MDLIRGVYHPNSSKSARVHVSRRHLAKADTDQFAAAGCLLGFCPVHRRKSGPNPANPTRLNDLLIGLHAKNMCMAQARPGGFVTIL</sequence>
<gene>
    <name evidence="1" type="ORF">ALP10_200004</name>
</gene>